<protein>
    <recommendedName>
        <fullName evidence="9">Peroxiredoxin</fullName>
        <ecNumber evidence="9">1.11.1.24</ecNumber>
    </recommendedName>
    <alternativeName>
        <fullName evidence="9">Thioredoxin peroxidase</fullName>
    </alternativeName>
    <alternativeName>
        <fullName evidence="9">Thioredoxin-dependent peroxiredoxin</fullName>
    </alternativeName>
</protein>
<dbReference type="EMBL" id="SMAN01000026">
    <property type="protein sequence ID" value="TCT17957.1"/>
    <property type="molecule type" value="Genomic_DNA"/>
</dbReference>
<evidence type="ECO:0000256" key="3">
    <source>
        <dbReference type="ARBA" id="ARBA00022559"/>
    </source>
</evidence>
<organism evidence="12 13">
    <name type="scientific">Melghiribacillus thermohalophilus</name>
    <dbReference type="NCBI Taxonomy" id="1324956"/>
    <lineage>
        <taxon>Bacteria</taxon>
        <taxon>Bacillati</taxon>
        <taxon>Bacillota</taxon>
        <taxon>Bacilli</taxon>
        <taxon>Bacillales</taxon>
        <taxon>Bacillaceae</taxon>
        <taxon>Melghiribacillus</taxon>
    </lineage>
</organism>
<dbReference type="Proteomes" id="UP000294650">
    <property type="component" value="Unassembled WGS sequence"/>
</dbReference>
<dbReference type="PANTHER" id="PTHR10681">
    <property type="entry name" value="THIOREDOXIN PEROXIDASE"/>
    <property type="match status" value="1"/>
</dbReference>
<dbReference type="Pfam" id="PF10417">
    <property type="entry name" value="1-cysPrx_C"/>
    <property type="match status" value="1"/>
</dbReference>
<dbReference type="InterPro" id="IPR036249">
    <property type="entry name" value="Thioredoxin-like_sf"/>
</dbReference>
<evidence type="ECO:0000256" key="8">
    <source>
        <dbReference type="ARBA" id="ARBA00037420"/>
    </source>
</evidence>
<dbReference type="OrthoDB" id="9812811at2"/>
<keyword evidence="3 9" id="KW-0575">Peroxidase</keyword>
<feature type="disulfide bond" description="Alternate" evidence="9">
    <location>
        <begin position="210"/>
        <end position="216"/>
    </location>
</feature>
<evidence type="ECO:0000256" key="4">
    <source>
        <dbReference type="ARBA" id="ARBA00022862"/>
    </source>
</evidence>
<keyword evidence="2 9" id="KW-0963">Cytoplasm</keyword>
<keyword evidence="7 9" id="KW-0676">Redox-active center</keyword>
<keyword evidence="5 9" id="KW-0560">Oxidoreductase</keyword>
<evidence type="ECO:0000256" key="9">
    <source>
        <dbReference type="HAMAP-Rule" id="MF_00401"/>
    </source>
</evidence>
<evidence type="ECO:0000256" key="1">
    <source>
        <dbReference type="ARBA" id="ARBA00009796"/>
    </source>
</evidence>
<dbReference type="GO" id="GO:0006979">
    <property type="term" value="P:response to oxidative stress"/>
    <property type="evidence" value="ECO:0007669"/>
    <property type="project" value="TreeGrafter"/>
</dbReference>
<dbReference type="PIRSF" id="PIRSF000239">
    <property type="entry name" value="AHPC"/>
    <property type="match status" value="1"/>
</dbReference>
<dbReference type="InterPro" id="IPR013766">
    <property type="entry name" value="Thioredoxin_domain"/>
</dbReference>
<dbReference type="EC" id="1.11.1.24" evidence="9"/>
<dbReference type="Gene3D" id="3.30.1020.10">
    <property type="entry name" value="Antioxidant, Horf6, Chain A, domain2"/>
    <property type="match status" value="1"/>
</dbReference>
<dbReference type="SUPFAM" id="SSF52833">
    <property type="entry name" value="Thioredoxin-like"/>
    <property type="match status" value="1"/>
</dbReference>
<feature type="active site" description="Cysteine sulfenic acid (-SOH) intermediate" evidence="9">
    <location>
        <position position="50"/>
    </location>
</feature>
<keyword evidence="6 9" id="KW-1015">Disulfide bond</keyword>
<feature type="domain" description="Thioredoxin" evidence="11">
    <location>
        <begin position="8"/>
        <end position="163"/>
    </location>
</feature>
<dbReference type="PROSITE" id="PS51352">
    <property type="entry name" value="THIOREDOXIN_2"/>
    <property type="match status" value="1"/>
</dbReference>
<evidence type="ECO:0000313" key="13">
    <source>
        <dbReference type="Proteomes" id="UP000294650"/>
    </source>
</evidence>
<dbReference type="FunFam" id="3.30.1020.10:FF:000002">
    <property type="entry name" value="Peroxiredoxin"/>
    <property type="match status" value="1"/>
</dbReference>
<feature type="binding site" evidence="9">
    <location>
        <position position="126"/>
    </location>
    <ligand>
        <name>substrate</name>
    </ligand>
</feature>
<proteinExistence type="inferred from homology"/>
<feature type="disulfide bond" description="Interchain (with Cys-216); in linked form" evidence="9">
    <location>
        <position position="50"/>
    </location>
</feature>
<dbReference type="InterPro" id="IPR019479">
    <property type="entry name" value="Peroxiredoxin_C"/>
</dbReference>
<dbReference type="InterPro" id="IPR022915">
    <property type="entry name" value="Peroxiredoxin_TDXH"/>
</dbReference>
<dbReference type="NCBIfam" id="NF009668">
    <property type="entry name" value="PRK13189.1"/>
    <property type="match status" value="1"/>
</dbReference>
<dbReference type="HAMAP" id="MF_00401">
    <property type="entry name" value="Peroxiredoxin"/>
    <property type="match status" value="1"/>
</dbReference>
<comment type="catalytic activity">
    <reaction evidence="9">
        <text>a hydroperoxide + [thioredoxin]-dithiol = an alcohol + [thioredoxin]-disulfide + H2O</text>
        <dbReference type="Rhea" id="RHEA:62620"/>
        <dbReference type="Rhea" id="RHEA-COMP:10698"/>
        <dbReference type="Rhea" id="RHEA-COMP:10700"/>
        <dbReference type="ChEBI" id="CHEBI:15377"/>
        <dbReference type="ChEBI" id="CHEBI:29950"/>
        <dbReference type="ChEBI" id="CHEBI:30879"/>
        <dbReference type="ChEBI" id="CHEBI:35924"/>
        <dbReference type="ChEBI" id="CHEBI:50058"/>
        <dbReference type="EC" id="1.11.1.24"/>
    </reaction>
</comment>
<dbReference type="GO" id="GO:0033554">
    <property type="term" value="P:cellular response to stress"/>
    <property type="evidence" value="ECO:0007669"/>
    <property type="project" value="TreeGrafter"/>
</dbReference>
<dbReference type="AlphaFoldDB" id="A0A4V2V0R5"/>
<evidence type="ECO:0000256" key="10">
    <source>
        <dbReference type="PIRSR" id="PIRSR000239-1"/>
    </source>
</evidence>
<gene>
    <name evidence="12" type="ORF">EDD68_12630</name>
</gene>
<comment type="function">
    <text evidence="8 9">Thiol-specific peroxidase that catalyzes the reduction of hydrogen peroxide and organic hydroperoxides to water and alcohols, respectively. Plays a role in cell protection against oxidative stress by detoxifying peroxides.</text>
</comment>
<comment type="miscellaneous">
    <text evidence="9">The active site is a conserved redox-active cysteine residue, the peroxidatic cysteine (C(P)), which makes the nucleophilic attack on the peroxide substrate. The peroxide oxidizes the C(P)-SH to cysteine sulfenic acid (C(P)-SOH), which then reacts with another cysteine residue, the resolving cysteine (C(R)), to form a disulfide bridge. The disulfide is subsequently reduced by an appropriate electron donor to complete the catalytic cycle. Although the primary sequence of this enzyme is similar to those of the 1-Cys Prx6 enzymes, its catalytic properties resemble those of the typical 2-Cys Prxs and C(R) is provided by the other dimeric subunit to form an intersubunit disulfide. The disulfide is subsequently reduced by thioredoxin.</text>
</comment>
<dbReference type="GO" id="GO:0008379">
    <property type="term" value="F:thioredoxin peroxidase activity"/>
    <property type="evidence" value="ECO:0007669"/>
    <property type="project" value="TreeGrafter"/>
</dbReference>
<dbReference type="Gene3D" id="3.40.30.10">
    <property type="entry name" value="Glutaredoxin"/>
    <property type="match status" value="1"/>
</dbReference>
<evidence type="ECO:0000259" key="11">
    <source>
        <dbReference type="PROSITE" id="PS51352"/>
    </source>
</evidence>
<comment type="similarity">
    <text evidence="1">Belongs to the peroxiredoxin family. AhpC/Prx1 subfamily.</text>
</comment>
<evidence type="ECO:0000256" key="7">
    <source>
        <dbReference type="ARBA" id="ARBA00023284"/>
    </source>
</evidence>
<dbReference type="Pfam" id="PF00578">
    <property type="entry name" value="AhpC-TSA"/>
    <property type="match status" value="1"/>
</dbReference>
<comment type="caution">
    <text evidence="12">The sequence shown here is derived from an EMBL/GenBank/DDBJ whole genome shotgun (WGS) entry which is preliminary data.</text>
</comment>
<reference evidence="12 13" key="1">
    <citation type="submission" date="2019-03" db="EMBL/GenBank/DDBJ databases">
        <title>Genomic Encyclopedia of Type Strains, Phase IV (KMG-IV): sequencing the most valuable type-strain genomes for metagenomic binning, comparative biology and taxonomic classification.</title>
        <authorList>
            <person name="Goeker M."/>
        </authorList>
    </citation>
    <scope>NUCLEOTIDE SEQUENCE [LARGE SCALE GENOMIC DNA]</scope>
    <source>
        <strain evidence="12 13">DSM 25894</strain>
    </source>
</reference>
<feature type="active site" description="Cysteine sulfenic acid (-SOH) intermediate; for peroxidase activity" evidence="10">
    <location>
        <position position="50"/>
    </location>
</feature>
<dbReference type="PANTHER" id="PTHR10681:SF128">
    <property type="entry name" value="THIOREDOXIN-DEPENDENT PEROXIDE REDUCTASE, MITOCHONDRIAL"/>
    <property type="match status" value="1"/>
</dbReference>
<dbReference type="InterPro" id="IPR024706">
    <property type="entry name" value="Peroxiredoxin_AhpC-typ"/>
</dbReference>
<accession>A0A4V2V0R5</accession>
<dbReference type="GO" id="GO:0042744">
    <property type="term" value="P:hydrogen peroxide catabolic process"/>
    <property type="evidence" value="ECO:0007669"/>
    <property type="project" value="TreeGrafter"/>
</dbReference>
<comment type="subunit">
    <text evidence="9">Homodecamer. Pentamer of dimers that assemble into a ring structure.</text>
</comment>
<evidence type="ECO:0000256" key="5">
    <source>
        <dbReference type="ARBA" id="ARBA00023002"/>
    </source>
</evidence>
<evidence type="ECO:0000313" key="12">
    <source>
        <dbReference type="EMBL" id="TCT17957.1"/>
    </source>
</evidence>
<dbReference type="GO" id="GO:0045454">
    <property type="term" value="P:cell redox homeostasis"/>
    <property type="evidence" value="ECO:0007669"/>
    <property type="project" value="TreeGrafter"/>
</dbReference>
<evidence type="ECO:0000256" key="6">
    <source>
        <dbReference type="ARBA" id="ARBA00023157"/>
    </source>
</evidence>
<name>A0A4V2V0R5_9BACI</name>
<dbReference type="InterPro" id="IPR050217">
    <property type="entry name" value="Peroxiredoxin"/>
</dbReference>
<keyword evidence="13" id="KW-1185">Reference proteome</keyword>
<dbReference type="GO" id="GO:0005829">
    <property type="term" value="C:cytosol"/>
    <property type="evidence" value="ECO:0007669"/>
    <property type="project" value="TreeGrafter"/>
</dbReference>
<comment type="similarity">
    <text evidence="9">Belongs to the peroxiredoxin family. Prx6 subfamily.</text>
</comment>
<feature type="disulfide bond" description="Interchain (with Cys-50); in linked form" evidence="9">
    <location>
        <position position="216"/>
    </location>
</feature>
<dbReference type="InterPro" id="IPR000866">
    <property type="entry name" value="AhpC/TSA"/>
</dbReference>
<dbReference type="RefSeq" id="WP_132372879.1">
    <property type="nucleotide sequence ID" value="NZ_SMAN01000026.1"/>
</dbReference>
<evidence type="ECO:0000256" key="2">
    <source>
        <dbReference type="ARBA" id="ARBA00022490"/>
    </source>
</evidence>
<keyword evidence="4 9" id="KW-0049">Antioxidant</keyword>
<comment type="subcellular location">
    <subcellularLocation>
        <location evidence="9">Cytoplasm</location>
    </subcellularLocation>
</comment>
<sequence>MERTKDIPIIGEPFPNMTVPTTQGTITLPDDFAGSWFILFSHPGDFTPVCTTEYVAFQEMYPKFRKINTKLIGLSVDQVYAHLKWLEWIRDKLGVNIEFPVIADGLGQFAARLGMFPAEGSTATIRGVFVVDDQGTIRQILYYPSELGRNMNELYRSVYGLQVATKSKVALPADWPNNQLIGDAGIIPPAGTVQEIQQRMQQKENGLIDCFDWWFCYKDIKNRKKKLT</sequence>